<feature type="region of interest" description="Disordered" evidence="1">
    <location>
        <begin position="1"/>
        <end position="23"/>
    </location>
</feature>
<proteinExistence type="predicted"/>
<dbReference type="EMBL" id="PDNC01000001">
    <property type="protein sequence ID" value="PGH10411.1"/>
    <property type="molecule type" value="Genomic_DNA"/>
</dbReference>
<organism evidence="2 3">
    <name type="scientific">Blastomyces parvus</name>
    <dbReference type="NCBI Taxonomy" id="2060905"/>
    <lineage>
        <taxon>Eukaryota</taxon>
        <taxon>Fungi</taxon>
        <taxon>Dikarya</taxon>
        <taxon>Ascomycota</taxon>
        <taxon>Pezizomycotina</taxon>
        <taxon>Eurotiomycetes</taxon>
        <taxon>Eurotiomycetidae</taxon>
        <taxon>Onygenales</taxon>
        <taxon>Ajellomycetaceae</taxon>
        <taxon>Blastomyces</taxon>
    </lineage>
</organism>
<feature type="compositionally biased region" description="Low complexity" evidence="1">
    <location>
        <begin position="172"/>
        <end position="183"/>
    </location>
</feature>
<evidence type="ECO:0000313" key="2">
    <source>
        <dbReference type="EMBL" id="PGH10411.1"/>
    </source>
</evidence>
<feature type="region of interest" description="Disordered" evidence="1">
    <location>
        <begin position="136"/>
        <end position="230"/>
    </location>
</feature>
<evidence type="ECO:0000256" key="1">
    <source>
        <dbReference type="SAM" id="MobiDB-lite"/>
    </source>
</evidence>
<name>A0A2B7XNS5_9EURO</name>
<feature type="compositionally biased region" description="Polar residues" evidence="1">
    <location>
        <begin position="136"/>
        <end position="148"/>
    </location>
</feature>
<feature type="compositionally biased region" description="Basic and acidic residues" evidence="1">
    <location>
        <begin position="216"/>
        <end position="230"/>
    </location>
</feature>
<dbReference type="OrthoDB" id="4185978at2759"/>
<reference evidence="2 3" key="1">
    <citation type="submission" date="2017-10" db="EMBL/GenBank/DDBJ databases">
        <title>Comparative genomics in systemic dimorphic fungi from Ajellomycetaceae.</title>
        <authorList>
            <person name="Munoz J.F."/>
            <person name="Mcewen J.G."/>
            <person name="Clay O.K."/>
            <person name="Cuomo C.A."/>
        </authorList>
    </citation>
    <scope>NUCLEOTIDE SEQUENCE [LARGE SCALE GENOMIC DNA]</scope>
    <source>
        <strain evidence="2 3">UAMH130</strain>
    </source>
</reference>
<comment type="caution">
    <text evidence="2">The sequence shown here is derived from an EMBL/GenBank/DDBJ whole genome shotgun (WGS) entry which is preliminary data.</text>
</comment>
<accession>A0A2B7XNS5</accession>
<dbReference type="AlphaFoldDB" id="A0A2B7XNS5"/>
<keyword evidence="3" id="KW-1185">Reference proteome</keyword>
<protein>
    <submittedName>
        <fullName evidence="2">Uncharacterized protein</fullName>
    </submittedName>
</protein>
<sequence>MSRFAFEPVQRPSSASTLIDPRGEDLTTDECEAVLGLLKLSGCNPQQMRTAEIELGLKYGYAVASRATTPHALTFNTGMPPLMSTPEDSQSSSDSTLEDPNAFFEEERFCTTPPPSPEAAPADINLGMRKMAIQSLLNTPPDSDSSGTGMKYHISDSPGNDKRGNGVRMAHSSPKIPASAPKSQNKTSRRKSVGLVTAQPVQQPTRRSTRQRKESRRLIEARESEMLGAR</sequence>
<dbReference type="Proteomes" id="UP000224080">
    <property type="component" value="Unassembled WGS sequence"/>
</dbReference>
<gene>
    <name evidence="2" type="ORF">GX51_00170</name>
</gene>
<evidence type="ECO:0000313" key="3">
    <source>
        <dbReference type="Proteomes" id="UP000224080"/>
    </source>
</evidence>